<name>A0ACC2V777_9TREE</name>
<comment type="caution">
    <text evidence="1">The sequence shown here is derived from an EMBL/GenBank/DDBJ whole genome shotgun (WGS) entry which is preliminary data.</text>
</comment>
<accession>A0ACC2V777</accession>
<evidence type="ECO:0000313" key="2">
    <source>
        <dbReference type="Proteomes" id="UP001241377"/>
    </source>
</evidence>
<protein>
    <submittedName>
        <fullName evidence="1">Uncharacterized protein</fullName>
    </submittedName>
</protein>
<sequence length="98" mass="10603">MSRNARANVEALKMMNPTTQTMPIQGPYISDEELDRCGKAVACAHAVRPQIKDPALVDRQFPKVVHLEAKELEQGQGIEPGIGLADPGKTGEHATEAK</sequence>
<dbReference type="EMBL" id="JASBWR010000103">
    <property type="protein sequence ID" value="KAJ9095213.1"/>
    <property type="molecule type" value="Genomic_DNA"/>
</dbReference>
<reference evidence="1" key="1">
    <citation type="submission" date="2023-04" db="EMBL/GenBank/DDBJ databases">
        <title>Draft Genome sequencing of Naganishia species isolated from polar environments using Oxford Nanopore Technology.</title>
        <authorList>
            <person name="Leo P."/>
            <person name="Venkateswaran K."/>
        </authorList>
    </citation>
    <scope>NUCLEOTIDE SEQUENCE</scope>
    <source>
        <strain evidence="1">MNA-CCFEE 5261</strain>
    </source>
</reference>
<proteinExistence type="predicted"/>
<gene>
    <name evidence="1" type="ORF">QFC19_007669</name>
</gene>
<organism evidence="1 2">
    <name type="scientific">Naganishia cerealis</name>
    <dbReference type="NCBI Taxonomy" id="610337"/>
    <lineage>
        <taxon>Eukaryota</taxon>
        <taxon>Fungi</taxon>
        <taxon>Dikarya</taxon>
        <taxon>Basidiomycota</taxon>
        <taxon>Agaricomycotina</taxon>
        <taxon>Tremellomycetes</taxon>
        <taxon>Filobasidiales</taxon>
        <taxon>Filobasidiaceae</taxon>
        <taxon>Naganishia</taxon>
    </lineage>
</organism>
<keyword evidence="2" id="KW-1185">Reference proteome</keyword>
<evidence type="ECO:0000313" key="1">
    <source>
        <dbReference type="EMBL" id="KAJ9095213.1"/>
    </source>
</evidence>
<dbReference type="Proteomes" id="UP001241377">
    <property type="component" value="Unassembled WGS sequence"/>
</dbReference>